<dbReference type="EMBL" id="WPOC01000002">
    <property type="protein sequence ID" value="MVN13985.1"/>
    <property type="molecule type" value="Genomic_DNA"/>
</dbReference>
<evidence type="ECO:0000313" key="2">
    <source>
        <dbReference type="EMBL" id="MVN13985.1"/>
    </source>
</evidence>
<evidence type="ECO:0000259" key="1">
    <source>
        <dbReference type="Pfam" id="PF05272"/>
    </source>
</evidence>
<keyword evidence="3" id="KW-1185">Reference proteome</keyword>
<dbReference type="PANTHER" id="PTHR34985">
    <property type="entry name" value="SLR0554 PROTEIN"/>
    <property type="match status" value="1"/>
</dbReference>
<comment type="caution">
    <text evidence="2">The sequence shown here is derived from an EMBL/GenBank/DDBJ whole genome shotgun (WGS) entry which is preliminary data.</text>
</comment>
<gene>
    <name evidence="2" type="ORF">GO738_01215</name>
</gene>
<protein>
    <recommendedName>
        <fullName evidence="1">Virulence-associated protein E-like domain-containing protein</fullName>
    </recommendedName>
</protein>
<organism evidence="2 3">
    <name type="scientific">Gordonibacter urolithinfaciens</name>
    <dbReference type="NCBI Taxonomy" id="1335613"/>
    <lineage>
        <taxon>Bacteria</taxon>
        <taxon>Bacillati</taxon>
        <taxon>Actinomycetota</taxon>
        <taxon>Coriobacteriia</taxon>
        <taxon>Eggerthellales</taxon>
        <taxon>Eggerthellaceae</taxon>
        <taxon>Gordonibacter</taxon>
    </lineage>
</organism>
<dbReference type="AlphaFoldDB" id="A0A6N8IDV8"/>
<dbReference type="PANTHER" id="PTHR34985:SF1">
    <property type="entry name" value="SLR0554 PROTEIN"/>
    <property type="match status" value="1"/>
</dbReference>
<accession>A0A6N8IDV8</accession>
<dbReference type="Pfam" id="PF05272">
    <property type="entry name" value="VapE-like_dom"/>
    <property type="match status" value="1"/>
</dbReference>
<dbReference type="InterPro" id="IPR007936">
    <property type="entry name" value="VapE-like_dom"/>
</dbReference>
<dbReference type="Proteomes" id="UP000468327">
    <property type="component" value="Unassembled WGS sequence"/>
</dbReference>
<dbReference type="InterPro" id="IPR027417">
    <property type="entry name" value="P-loop_NTPase"/>
</dbReference>
<proteinExistence type="predicted"/>
<name>A0A6N8IDV8_9ACTN</name>
<reference evidence="2 3" key="1">
    <citation type="submission" date="2019-11" db="EMBL/GenBank/DDBJ databases">
        <title>Whole genome shotgun sequencing (WGS) data from Adlercreutzia equolifaciens ResAG-91, Eggerthella lenta MRI-F36, MRI-F37, MRI-F40, ResAG-49, ResAG-88, ResAG-121, ResAG-145, and Gordonibacter sp. ResAG-5, ResAG-26, ResAG-43, ResAG-50, ResAG-59.</title>
        <authorList>
            <person name="Stoll D.A."/>
            <person name="Danylec N."/>
            <person name="Franz C.M.A.P."/>
            <person name="Huch M."/>
        </authorList>
    </citation>
    <scope>NUCLEOTIDE SEQUENCE [LARGE SCALE GENOMIC DNA]</scope>
    <source>
        <strain evidence="2 3">ResAG-59</strain>
    </source>
</reference>
<sequence length="824" mass="90469">MGDGPAPARGGLHLRELQEGVRALPKDYAIATAQGRRAKAWRNKRMAWDEFSAWMREPRRTPETAAEYAAMAKAERDAAKDGPCYVAGYLEGGRRRQGSVARRSMVVLDADSSDDGLWGDYLMLVGAQALMYPTHSSTAASPKHRLVVPLAREVSADEYVPLALKLAETLGAERFDATTYQPSRLMYAPSRSMDAPYELMECGGDPLDPDEWLALYPDWRDASCWPLPGCGARSRADKAPDPRGKAGTVGAFCRAHSVEEAIEGFLADVYEPCGEGRWTYTGGSSYGGAVAYEGLWLYSNHATDPAGGQLCNAYDLVRIHRFGELDAEAKPDTPVASLPSSKAMREWAAGLEGVSLELARAAADSAHDDFLAEPLEADDSWKKDLEKDPRTGAVLSSAGNIGLVLARDPGLAGKLRRDAESDAVWVVAERLPWREVPKGRALWTDGDDANLRIYLETRYGIVNKAKVDDAVSHFADAAPYDPLGEYLDALPGWDGVPRVDRLLVDLMGAEDTAYVRAVTRKTLCAAVRRAREPGCKFDHMLILEGAQGLGKSTLFSKLAGEWFTDALSLEDVRLPKVAAEKLQGRWIVEVAELDGMAKASIERLKSFLSTAEDNYRAAFKHRARGYRRRCIVVGTVNNLDGYLRDATGNRRFWPVRVTARLDHRRLDAAAVAQVWAEAAALEAAGEALYLEGDVERAAQEAQRHAMETDPREGLVLAYLDTPVPVGFEGYTAEERDEFWSLRADFGAGGDGAEAAAEPREAVSVMEIWHECLRQPATKPTRNDSYQIAAILKKAGWEPTGKTKKLKAYGYVKTYERGENAKPEF</sequence>
<dbReference type="SUPFAM" id="SSF52540">
    <property type="entry name" value="P-loop containing nucleoside triphosphate hydrolases"/>
    <property type="match status" value="1"/>
</dbReference>
<evidence type="ECO:0000313" key="3">
    <source>
        <dbReference type="Proteomes" id="UP000468327"/>
    </source>
</evidence>
<feature type="domain" description="Virulence-associated protein E-like" evidence="1">
    <location>
        <begin position="490"/>
        <end position="706"/>
    </location>
</feature>